<gene>
    <name evidence="2" type="ORF">Catovirus_2_46</name>
</gene>
<dbReference type="InterPro" id="IPR007209">
    <property type="entry name" value="RNaseL-inhib-like_metal-bd_dom"/>
</dbReference>
<evidence type="ECO:0000259" key="1">
    <source>
        <dbReference type="PROSITE" id="PS51379"/>
    </source>
</evidence>
<reference evidence="2" key="1">
    <citation type="journal article" date="2017" name="Science">
        <title>Giant viruses with an expanded complement of translation system components.</title>
        <authorList>
            <person name="Schulz F."/>
            <person name="Yutin N."/>
            <person name="Ivanova N.N."/>
            <person name="Ortega D.R."/>
            <person name="Lee T.K."/>
            <person name="Vierheilig J."/>
            <person name="Daims H."/>
            <person name="Horn M."/>
            <person name="Wagner M."/>
            <person name="Jensen G.J."/>
            <person name="Kyrpides N.C."/>
            <person name="Koonin E.V."/>
            <person name="Woyke T."/>
        </authorList>
    </citation>
    <scope>NUCLEOTIDE SEQUENCE</scope>
    <source>
        <strain evidence="2">CTV1</strain>
    </source>
</reference>
<name>A0A1V0SBJ7_9VIRU</name>
<protein>
    <submittedName>
        <fullName evidence="2">ABC transporter</fullName>
    </submittedName>
</protein>
<feature type="domain" description="4Fe-4S ferredoxin-type" evidence="1">
    <location>
        <begin position="4"/>
        <end position="34"/>
    </location>
</feature>
<dbReference type="InterPro" id="IPR013283">
    <property type="entry name" value="RLI1"/>
</dbReference>
<dbReference type="InterPro" id="IPR003439">
    <property type="entry name" value="ABC_transporter-like_ATP-bd"/>
</dbReference>
<organism evidence="2">
    <name type="scientific">Catovirus CTV1</name>
    <dbReference type="NCBI Taxonomy" id="1977631"/>
    <lineage>
        <taxon>Viruses</taxon>
        <taxon>Varidnaviria</taxon>
        <taxon>Bamfordvirae</taxon>
        <taxon>Nucleocytoviricota</taxon>
        <taxon>Megaviricetes</taxon>
        <taxon>Imitervirales</taxon>
        <taxon>Mimiviridae</taxon>
        <taxon>Klosneuvirinae</taxon>
        <taxon>Catovirus</taxon>
    </lineage>
</organism>
<dbReference type="GO" id="GO:0005524">
    <property type="term" value="F:ATP binding"/>
    <property type="evidence" value="ECO:0007669"/>
    <property type="project" value="InterPro"/>
</dbReference>
<dbReference type="PANTHER" id="PTHR19248">
    <property type="entry name" value="ATP-BINDING TRANSPORT PROTEIN-RELATED"/>
    <property type="match status" value="1"/>
</dbReference>
<evidence type="ECO:0000313" key="2">
    <source>
        <dbReference type="EMBL" id="ARF09097.1"/>
    </source>
</evidence>
<dbReference type="SUPFAM" id="SSF54862">
    <property type="entry name" value="4Fe-4S ferredoxins"/>
    <property type="match status" value="1"/>
</dbReference>
<dbReference type="PROSITE" id="PS51379">
    <property type="entry name" value="4FE4S_FER_2"/>
    <property type="match status" value="2"/>
</dbReference>
<dbReference type="GO" id="GO:0016887">
    <property type="term" value="F:ATP hydrolysis activity"/>
    <property type="evidence" value="ECO:0007669"/>
    <property type="project" value="InterPro"/>
</dbReference>
<dbReference type="InterPro" id="IPR027417">
    <property type="entry name" value="P-loop_NTPase"/>
</dbReference>
<dbReference type="Gene3D" id="3.40.50.300">
    <property type="entry name" value="P-loop containing nucleotide triphosphate hydrolases"/>
    <property type="match status" value="1"/>
</dbReference>
<dbReference type="PRINTS" id="PR01868">
    <property type="entry name" value="ABCEFAMILY"/>
</dbReference>
<dbReference type="InterPro" id="IPR017896">
    <property type="entry name" value="4Fe4S_Fe-S-bd"/>
</dbReference>
<proteinExistence type="predicted"/>
<feature type="domain" description="4Fe-4S ferredoxin-type" evidence="1">
    <location>
        <begin position="43"/>
        <end position="74"/>
    </location>
</feature>
<dbReference type="Pfam" id="PF04068">
    <property type="entry name" value="Fer4_RLI"/>
    <property type="match status" value="1"/>
</dbReference>
<dbReference type="Pfam" id="PF00005">
    <property type="entry name" value="ABC_tran"/>
    <property type="match status" value="1"/>
</dbReference>
<dbReference type="EMBL" id="KY684084">
    <property type="protein sequence ID" value="ARF09097.1"/>
    <property type="molecule type" value="Genomic_DNA"/>
</dbReference>
<accession>A0A1V0SBJ7</accession>
<sequence>MSYSVAVVDNEKCKPNKCGLECKKNCPVVRVGKQCISVSKSDKFAQIEESLCIGSTCNICTKKCPFGAINIVNLPRELKDELMHRYGENGFCLYKLPIPKKNSVIGILGDNGCGKSTILNILSKKNGAQ</sequence>